<dbReference type="AlphaFoldDB" id="A0A3N1NRI3"/>
<comment type="caution">
    <text evidence="1">The sequence shown here is derived from an EMBL/GenBank/DDBJ whole genome shotgun (WGS) entry which is preliminary data.</text>
</comment>
<reference evidence="1 2" key="1">
    <citation type="submission" date="2018-11" db="EMBL/GenBank/DDBJ databases">
        <title>Genomic Encyclopedia of Type Strains, Phase IV (KMG-IV): sequencing the most valuable type-strain genomes for metagenomic binning, comparative biology and taxonomic classification.</title>
        <authorList>
            <person name="Goeker M."/>
        </authorList>
    </citation>
    <scope>NUCLEOTIDE SEQUENCE [LARGE SCALE GENOMIC DNA]</scope>
    <source>
        <strain evidence="1 2">DSM 16974</strain>
    </source>
</reference>
<sequence length="182" mass="19278">MASEYEQLADPVRCTEDAPADAPQFSAPEGAWLVGTLAGFTEQGAPEVSVVVDGQRCSLVTLPALPVSRADLGRQAVVKNATGEVTTPLLMGFVHTPLELTLEAGQGDRSEPRSRQAQAMSVEVDDAPARDLVMEGQEKLVLRCGSASITLTEAGKIILRGRHLVSRSEGVNRILGASIQMN</sequence>
<gene>
    <name evidence="1" type="ORF">EDC38_2726</name>
</gene>
<evidence type="ECO:0000313" key="2">
    <source>
        <dbReference type="Proteomes" id="UP000273643"/>
    </source>
</evidence>
<proteinExistence type="predicted"/>
<name>A0A3N1NRI3_9GAMM</name>
<organism evidence="1 2">
    <name type="scientific">Marinimicrobium koreense</name>
    <dbReference type="NCBI Taxonomy" id="306545"/>
    <lineage>
        <taxon>Bacteria</taxon>
        <taxon>Pseudomonadati</taxon>
        <taxon>Pseudomonadota</taxon>
        <taxon>Gammaproteobacteria</taxon>
        <taxon>Cellvibrionales</taxon>
        <taxon>Cellvibrionaceae</taxon>
        <taxon>Marinimicrobium</taxon>
    </lineage>
</organism>
<protein>
    <submittedName>
        <fullName evidence="1">Uncharacterized protein</fullName>
    </submittedName>
</protein>
<dbReference type="Proteomes" id="UP000273643">
    <property type="component" value="Unassembled WGS sequence"/>
</dbReference>
<accession>A0A3N1NRI3</accession>
<evidence type="ECO:0000313" key="1">
    <source>
        <dbReference type="EMBL" id="ROQ18499.1"/>
    </source>
</evidence>
<dbReference type="RefSeq" id="WP_170162934.1">
    <property type="nucleotide sequence ID" value="NZ_JBHYFO010000006.1"/>
</dbReference>
<dbReference type="EMBL" id="RJUK01000002">
    <property type="protein sequence ID" value="ROQ18499.1"/>
    <property type="molecule type" value="Genomic_DNA"/>
</dbReference>
<keyword evidence="2" id="KW-1185">Reference proteome</keyword>